<sequence length="288" mass="32091">MDGEGERERKKQRSEEREGIVLVQKGAEESRTGQSRVIRFLELVSSSCGCRACRRRTGREAPRLDAEAATAATRGHEKRRRGAAGAPGSRAGLQWRSTLGAISEHRMLRQKKVAGEDKGRRQGSAAHAARASGQDYRDDDRLRSRSRVSCLRSHGLPLLRERKRRHFCTSCSAGGGFGRPATSIAFASATTGRPSAGRSKLGTLAKRRTDDGCLPHLNLRVDRETSTTNTNLRHKILSTSRGIRPIPTQEDYLHLLLNETLSPFVTVFFKLLSRERKLHRPKIPMMAF</sequence>
<dbReference type="Proteomes" id="UP000652761">
    <property type="component" value="Unassembled WGS sequence"/>
</dbReference>
<reference evidence="2" key="1">
    <citation type="submission" date="2017-07" db="EMBL/GenBank/DDBJ databases">
        <title>Taro Niue Genome Assembly and Annotation.</title>
        <authorList>
            <person name="Atibalentja N."/>
            <person name="Keating K."/>
            <person name="Fields C.J."/>
        </authorList>
    </citation>
    <scope>NUCLEOTIDE SEQUENCE</scope>
    <source>
        <strain evidence="2">Niue_2</strain>
        <tissue evidence="2">Leaf</tissue>
    </source>
</reference>
<dbReference type="EMBL" id="NMUH01001588">
    <property type="protein sequence ID" value="MQL93681.1"/>
    <property type="molecule type" value="Genomic_DNA"/>
</dbReference>
<gene>
    <name evidence="2" type="ORF">Taro_026317</name>
</gene>
<feature type="region of interest" description="Disordered" evidence="1">
    <location>
        <begin position="59"/>
        <end position="144"/>
    </location>
</feature>
<organism evidence="2 3">
    <name type="scientific">Colocasia esculenta</name>
    <name type="common">Wild taro</name>
    <name type="synonym">Arum esculentum</name>
    <dbReference type="NCBI Taxonomy" id="4460"/>
    <lineage>
        <taxon>Eukaryota</taxon>
        <taxon>Viridiplantae</taxon>
        <taxon>Streptophyta</taxon>
        <taxon>Embryophyta</taxon>
        <taxon>Tracheophyta</taxon>
        <taxon>Spermatophyta</taxon>
        <taxon>Magnoliopsida</taxon>
        <taxon>Liliopsida</taxon>
        <taxon>Araceae</taxon>
        <taxon>Aroideae</taxon>
        <taxon>Colocasieae</taxon>
        <taxon>Colocasia</taxon>
    </lineage>
</organism>
<evidence type="ECO:0000313" key="2">
    <source>
        <dbReference type="EMBL" id="MQL93681.1"/>
    </source>
</evidence>
<accession>A0A843VB49</accession>
<dbReference type="AlphaFoldDB" id="A0A843VB49"/>
<evidence type="ECO:0000256" key="1">
    <source>
        <dbReference type="SAM" id="MobiDB-lite"/>
    </source>
</evidence>
<evidence type="ECO:0000313" key="3">
    <source>
        <dbReference type="Proteomes" id="UP000652761"/>
    </source>
</evidence>
<keyword evidence="3" id="KW-1185">Reference proteome</keyword>
<proteinExistence type="predicted"/>
<protein>
    <submittedName>
        <fullName evidence="2">Uncharacterized protein</fullName>
    </submittedName>
</protein>
<comment type="caution">
    <text evidence="2">The sequence shown here is derived from an EMBL/GenBank/DDBJ whole genome shotgun (WGS) entry which is preliminary data.</text>
</comment>
<feature type="compositionally biased region" description="Basic and acidic residues" evidence="1">
    <location>
        <begin position="103"/>
        <end position="120"/>
    </location>
</feature>
<name>A0A843VB49_COLES</name>
<feature type="compositionally biased region" description="Low complexity" evidence="1">
    <location>
        <begin position="83"/>
        <end position="92"/>
    </location>
</feature>